<proteinExistence type="predicted"/>
<dbReference type="Pfam" id="PF11162">
    <property type="entry name" value="DUF2946"/>
    <property type="match status" value="1"/>
</dbReference>
<keyword evidence="1" id="KW-0812">Transmembrane</keyword>
<dbReference type="Proteomes" id="UP001256588">
    <property type="component" value="Unassembled WGS sequence"/>
</dbReference>
<organism evidence="2 3">
    <name type="scientific">Luteimonas terrae</name>
    <dbReference type="NCBI Taxonomy" id="1530191"/>
    <lineage>
        <taxon>Bacteria</taxon>
        <taxon>Pseudomonadati</taxon>
        <taxon>Pseudomonadota</taxon>
        <taxon>Gammaproteobacteria</taxon>
        <taxon>Lysobacterales</taxon>
        <taxon>Lysobacteraceae</taxon>
        <taxon>Luteimonas</taxon>
    </lineage>
</organism>
<reference evidence="2 3" key="1">
    <citation type="submission" date="2023-07" db="EMBL/GenBank/DDBJ databases">
        <title>Sorghum-associated microbial communities from plants grown in Nebraska, USA.</title>
        <authorList>
            <person name="Schachtman D."/>
        </authorList>
    </citation>
    <scope>NUCLEOTIDE SEQUENCE [LARGE SCALE GENOMIC DNA]</scope>
    <source>
        <strain evidence="2 3">4099</strain>
    </source>
</reference>
<evidence type="ECO:0000313" key="3">
    <source>
        <dbReference type="Proteomes" id="UP001256588"/>
    </source>
</evidence>
<evidence type="ECO:0008006" key="4">
    <source>
        <dbReference type="Google" id="ProtNLM"/>
    </source>
</evidence>
<dbReference type="RefSeq" id="WP_310232747.1">
    <property type="nucleotide sequence ID" value="NZ_JAVDWO010000002.1"/>
</dbReference>
<feature type="transmembrane region" description="Helical" evidence="1">
    <location>
        <begin position="83"/>
        <end position="101"/>
    </location>
</feature>
<keyword evidence="3" id="KW-1185">Reference proteome</keyword>
<keyword evidence="1" id="KW-0472">Membrane</keyword>
<dbReference type="InterPro" id="IPR021333">
    <property type="entry name" value="DUF2946"/>
</dbReference>
<accession>A0ABU1XT54</accession>
<evidence type="ECO:0000256" key="1">
    <source>
        <dbReference type="SAM" id="Phobius"/>
    </source>
</evidence>
<gene>
    <name evidence="2" type="ORF">J2W68_000649</name>
</gene>
<keyword evidence="1" id="KW-1133">Transmembrane helix</keyword>
<dbReference type="EMBL" id="JAVDWO010000002">
    <property type="protein sequence ID" value="MDR7191941.1"/>
    <property type="molecule type" value="Genomic_DNA"/>
</dbReference>
<name>A0ABU1XT54_9GAMM</name>
<evidence type="ECO:0000313" key="2">
    <source>
        <dbReference type="EMBL" id="MDR7191941.1"/>
    </source>
</evidence>
<sequence>MHRCRHLQHAFAWLSLTAVLLLALLPSLGRLAHAQDASPRMILMEMCTMGSDTLVSIVDPHSLLDDAAPRPAPSEHLDMQDCGYCPLLATALLAMLWFAIARLQRIPHRARIAHAFRPVERHPCGLGSRGPPLAA</sequence>
<protein>
    <recommendedName>
        <fullName evidence="4">DUF2946 domain-containing protein</fullName>
    </recommendedName>
</protein>
<comment type="caution">
    <text evidence="2">The sequence shown here is derived from an EMBL/GenBank/DDBJ whole genome shotgun (WGS) entry which is preliminary data.</text>
</comment>